<proteinExistence type="predicted"/>
<dbReference type="EMBL" id="VULX01000012">
    <property type="protein sequence ID" value="MSR91548.1"/>
    <property type="molecule type" value="Genomic_DNA"/>
</dbReference>
<dbReference type="GO" id="GO:0016651">
    <property type="term" value="F:oxidoreductase activity, acting on NAD(P)H"/>
    <property type="evidence" value="ECO:0007669"/>
    <property type="project" value="UniProtKB-ARBA"/>
</dbReference>
<dbReference type="PROSITE" id="PS50902">
    <property type="entry name" value="FLAVODOXIN_LIKE"/>
    <property type="match status" value="1"/>
</dbReference>
<comment type="caution">
    <text evidence="2">The sequence shown here is derived from an EMBL/GenBank/DDBJ whole genome shotgun (WGS) entry which is preliminary data.</text>
</comment>
<dbReference type="NCBIfam" id="NF038196">
    <property type="entry name" value="ferrodoxin_EFR1"/>
    <property type="match status" value="1"/>
</dbReference>
<dbReference type="Gene3D" id="3.40.50.360">
    <property type="match status" value="1"/>
</dbReference>
<dbReference type="InterPro" id="IPR047964">
    <property type="entry name" value="EFR1-like"/>
</dbReference>
<dbReference type="PROSITE" id="PS00201">
    <property type="entry name" value="FLAVODOXIN"/>
    <property type="match status" value="1"/>
</dbReference>
<organism evidence="2 3">
    <name type="scientific">Inconstantimicrobium porci</name>
    <dbReference type="NCBI Taxonomy" id="2652291"/>
    <lineage>
        <taxon>Bacteria</taxon>
        <taxon>Bacillati</taxon>
        <taxon>Bacillota</taxon>
        <taxon>Clostridia</taxon>
        <taxon>Eubacteriales</taxon>
        <taxon>Clostridiaceae</taxon>
        <taxon>Inconstantimicrobium</taxon>
    </lineage>
</organism>
<dbReference type="InterPro" id="IPR001226">
    <property type="entry name" value="Flavodoxin_CS"/>
</dbReference>
<dbReference type="InterPro" id="IPR029039">
    <property type="entry name" value="Flavoprotein-like_sf"/>
</dbReference>
<dbReference type="RefSeq" id="WP_154531443.1">
    <property type="nucleotide sequence ID" value="NZ_VULX01000012.1"/>
</dbReference>
<reference evidence="2 3" key="1">
    <citation type="submission" date="2019-08" db="EMBL/GenBank/DDBJ databases">
        <title>In-depth cultivation of the pig gut microbiome towards novel bacterial diversity and tailored functional studies.</title>
        <authorList>
            <person name="Wylensek D."/>
            <person name="Hitch T.C.A."/>
            <person name="Clavel T."/>
        </authorList>
    </citation>
    <scope>NUCLEOTIDE SEQUENCE [LARGE SCALE GENOMIC DNA]</scope>
    <source>
        <strain evidence="2 3">WCA-383-APC-5B</strain>
    </source>
</reference>
<dbReference type="InterPro" id="IPR008254">
    <property type="entry name" value="Flavodoxin/NO_synth"/>
</dbReference>
<dbReference type="AlphaFoldDB" id="A0A7X2T239"/>
<evidence type="ECO:0000313" key="2">
    <source>
        <dbReference type="EMBL" id="MSR91548.1"/>
    </source>
</evidence>
<dbReference type="Proteomes" id="UP000460287">
    <property type="component" value="Unassembled WGS sequence"/>
</dbReference>
<gene>
    <name evidence="2" type="ORF">FYJ33_09035</name>
</gene>
<protein>
    <recommendedName>
        <fullName evidence="1">Flavodoxin-like domain-containing protein</fullName>
    </recommendedName>
</protein>
<evidence type="ECO:0000259" key="1">
    <source>
        <dbReference type="PROSITE" id="PS50902"/>
    </source>
</evidence>
<feature type="domain" description="Flavodoxin-like" evidence="1">
    <location>
        <begin position="6"/>
        <end position="106"/>
    </location>
</feature>
<dbReference type="SUPFAM" id="SSF52218">
    <property type="entry name" value="Flavoproteins"/>
    <property type="match status" value="1"/>
</dbReference>
<dbReference type="GO" id="GO:0010181">
    <property type="term" value="F:FMN binding"/>
    <property type="evidence" value="ECO:0007669"/>
    <property type="project" value="InterPro"/>
</dbReference>
<sequence>MVINENSILYFSGTGNTFEIAEKVARKIELKLISVVDLLEEKTIEIDCEVVGLVFPIYFGGVPKIIGRIIDKMVSIKLKYTFALATYGGMPENPFRILENELRKKR</sequence>
<keyword evidence="3" id="KW-1185">Reference proteome</keyword>
<accession>A0A7X2T239</accession>
<evidence type="ECO:0000313" key="3">
    <source>
        <dbReference type="Proteomes" id="UP000460287"/>
    </source>
</evidence>
<name>A0A7X2T239_9CLOT</name>
<dbReference type="GO" id="GO:0009055">
    <property type="term" value="F:electron transfer activity"/>
    <property type="evidence" value="ECO:0007669"/>
    <property type="project" value="InterPro"/>
</dbReference>